<accession>A0ABT7PPF3</accession>
<keyword evidence="2" id="KW-1185">Reference proteome</keyword>
<protein>
    <submittedName>
        <fullName evidence="1">Uncharacterized protein</fullName>
    </submittedName>
</protein>
<name>A0ABT7PPF3_9BACT</name>
<proteinExistence type="predicted"/>
<comment type="caution">
    <text evidence="1">The sequence shown here is derived from an EMBL/GenBank/DDBJ whole genome shotgun (WGS) entry which is preliminary data.</text>
</comment>
<reference evidence="1 2" key="1">
    <citation type="submission" date="2023-06" db="EMBL/GenBank/DDBJ databases">
        <title>Roseiconus lacunae JC819 isolated from Gulf of Mannar region, Tamil Nadu.</title>
        <authorList>
            <person name="Pk S."/>
            <person name="Ch S."/>
            <person name="Ch V.R."/>
        </authorList>
    </citation>
    <scope>NUCLEOTIDE SEQUENCE [LARGE SCALE GENOMIC DNA]</scope>
    <source>
        <strain evidence="1 2">JC819</strain>
    </source>
</reference>
<evidence type="ECO:0000313" key="2">
    <source>
        <dbReference type="Proteomes" id="UP001239462"/>
    </source>
</evidence>
<sequence length="100" mass="11511">MERVLVSELFDLYPDGDLVVYSEPMLNETIPEYLRRTGYDPAYFEDGVLRFMLSELAELNRDEAIGYLDDTVCDLLDARDRLANPHVQKLGPNVLSNTKR</sequence>
<organism evidence="1 2">
    <name type="scientific">Roseiconus lacunae</name>
    <dbReference type="NCBI Taxonomy" id="2605694"/>
    <lineage>
        <taxon>Bacteria</taxon>
        <taxon>Pseudomonadati</taxon>
        <taxon>Planctomycetota</taxon>
        <taxon>Planctomycetia</taxon>
        <taxon>Pirellulales</taxon>
        <taxon>Pirellulaceae</taxon>
        <taxon>Roseiconus</taxon>
    </lineage>
</organism>
<evidence type="ECO:0000313" key="1">
    <source>
        <dbReference type="EMBL" id="MDM4018218.1"/>
    </source>
</evidence>
<dbReference type="Proteomes" id="UP001239462">
    <property type="component" value="Unassembled WGS sequence"/>
</dbReference>
<dbReference type="EMBL" id="JASZZN010000019">
    <property type="protein sequence ID" value="MDM4018218.1"/>
    <property type="molecule type" value="Genomic_DNA"/>
</dbReference>
<gene>
    <name evidence="1" type="ORF">QTN89_22400</name>
</gene>
<dbReference type="RefSeq" id="WP_230773236.1">
    <property type="nucleotide sequence ID" value="NZ_JAJMQV010000020.1"/>
</dbReference>